<reference evidence="1 2" key="1">
    <citation type="submission" date="2017-11" db="EMBL/GenBank/DDBJ databases">
        <title>Complete genome of a free-living desiccation-tolerant cyanobacterium and its photosynthetic adaptation to extreme terrestrial habitat.</title>
        <authorList>
            <person name="Shang J."/>
        </authorList>
    </citation>
    <scope>NUCLEOTIDE SEQUENCE [LARGE SCALE GENOMIC DNA]</scope>
    <source>
        <strain evidence="1 2">CCNUN1</strain>
    </source>
</reference>
<sequence>MKLTYDPRYNIAYIYLQEKTAQVETIQVSEKMNVDIAPDGTIYGIELLNANHQLGVDEQGKLIVVNEALGESAEIKLLL</sequence>
<dbReference type="KEGG" id="nfl:COO91_02716"/>
<proteinExistence type="predicted"/>
<organism evidence="1 2">
    <name type="scientific">Nostoc flagelliforme CCNUN1</name>
    <dbReference type="NCBI Taxonomy" id="2038116"/>
    <lineage>
        <taxon>Bacteria</taxon>
        <taxon>Bacillati</taxon>
        <taxon>Cyanobacteriota</taxon>
        <taxon>Cyanophyceae</taxon>
        <taxon>Nostocales</taxon>
        <taxon>Nostocaceae</taxon>
        <taxon>Nostoc</taxon>
    </lineage>
</organism>
<dbReference type="OrthoDB" id="9799670at2"/>
<evidence type="ECO:0008006" key="3">
    <source>
        <dbReference type="Google" id="ProtNLM"/>
    </source>
</evidence>
<evidence type="ECO:0000313" key="2">
    <source>
        <dbReference type="Proteomes" id="UP000232003"/>
    </source>
</evidence>
<dbReference type="RefSeq" id="WP_100898633.1">
    <property type="nucleotide sequence ID" value="NZ_CAWNNC010000001.1"/>
</dbReference>
<dbReference type="AlphaFoldDB" id="A0A2K8SMY9"/>
<dbReference type="Pfam" id="PF10049">
    <property type="entry name" value="DUF2283"/>
    <property type="match status" value="1"/>
</dbReference>
<keyword evidence="2" id="KW-1185">Reference proteome</keyword>
<dbReference type="EMBL" id="CP024785">
    <property type="protein sequence ID" value="AUB36791.1"/>
    <property type="molecule type" value="Genomic_DNA"/>
</dbReference>
<protein>
    <recommendedName>
        <fullName evidence="3">DUF2283 domain-containing protein</fullName>
    </recommendedName>
</protein>
<gene>
    <name evidence="1" type="ORF">COO91_02716</name>
</gene>
<dbReference type="Proteomes" id="UP000232003">
    <property type="component" value="Chromosome"/>
</dbReference>
<evidence type="ECO:0000313" key="1">
    <source>
        <dbReference type="EMBL" id="AUB36791.1"/>
    </source>
</evidence>
<dbReference type="InterPro" id="IPR019270">
    <property type="entry name" value="DUF2283"/>
</dbReference>
<name>A0A2K8SMY9_9NOSO</name>
<accession>A0A2K8SMY9</accession>